<organism evidence="1 2">
    <name type="scientific">Kineothrix sedimenti</name>
    <dbReference type="NCBI Taxonomy" id="3123317"/>
    <lineage>
        <taxon>Bacteria</taxon>
        <taxon>Bacillati</taxon>
        <taxon>Bacillota</taxon>
        <taxon>Clostridia</taxon>
        <taxon>Lachnospirales</taxon>
        <taxon>Lachnospiraceae</taxon>
        <taxon>Kineothrix</taxon>
    </lineage>
</organism>
<dbReference type="RefSeq" id="WP_342759201.1">
    <property type="nucleotide sequence ID" value="NZ_CP146256.1"/>
</dbReference>
<keyword evidence="2" id="KW-1185">Reference proteome</keyword>
<protein>
    <submittedName>
        <fullName evidence="1">Uncharacterized protein</fullName>
    </submittedName>
</protein>
<accession>A0ABZ3F1G8</accession>
<dbReference type="Proteomes" id="UP001451571">
    <property type="component" value="Chromosome"/>
</dbReference>
<evidence type="ECO:0000313" key="1">
    <source>
        <dbReference type="EMBL" id="XAH75634.1"/>
    </source>
</evidence>
<name>A0ABZ3F1G8_9FIRM</name>
<sequence length="43" mass="5278">MGFRRNKTAMCIFDVGKEKQEWMEQEGFLLPENYRFTQEVSRF</sequence>
<evidence type="ECO:0000313" key="2">
    <source>
        <dbReference type="Proteomes" id="UP001451571"/>
    </source>
</evidence>
<dbReference type="EMBL" id="CP146256">
    <property type="protein sequence ID" value="XAH75634.1"/>
    <property type="molecule type" value="Genomic_DNA"/>
</dbReference>
<gene>
    <name evidence="1" type="ORF">V6984_07720</name>
</gene>
<proteinExistence type="predicted"/>
<reference evidence="1 2" key="1">
    <citation type="submission" date="2024-02" db="EMBL/GenBank/DDBJ databases">
        <title>Bacterial strain from lacustrine sediment.</title>
        <authorList>
            <person name="Petit C."/>
            <person name="Fadhlaoui K."/>
        </authorList>
    </citation>
    <scope>NUCLEOTIDE SEQUENCE [LARGE SCALE GENOMIC DNA]</scope>
    <source>
        <strain evidence="1 2">IPX-CK</strain>
    </source>
</reference>